<dbReference type="EMBL" id="CP053708">
    <property type="protein sequence ID" value="QKE89705.1"/>
    <property type="molecule type" value="Genomic_DNA"/>
</dbReference>
<feature type="domain" description="N-acetyltransferase" evidence="1">
    <location>
        <begin position="14"/>
        <end position="176"/>
    </location>
</feature>
<keyword evidence="3" id="KW-1185">Reference proteome</keyword>
<dbReference type="InterPro" id="IPR000182">
    <property type="entry name" value="GNAT_dom"/>
</dbReference>
<evidence type="ECO:0000313" key="2">
    <source>
        <dbReference type="EMBL" id="QKE89705.1"/>
    </source>
</evidence>
<gene>
    <name evidence="2" type="ORF">HN018_06310</name>
</gene>
<dbReference type="PROSITE" id="PS51186">
    <property type="entry name" value="GNAT"/>
    <property type="match status" value="1"/>
</dbReference>
<sequence>MVWTTPVRLAGRHVTLLPLEHEHHDGLVEAARDGMLWRLWFTSVPNPDEMADDIATRLAWRDQGIMLPFTVTETDTGAIVGMTSFGRIDPIVRRMEIGWTWYAERVQRTALNTEAKRLMLTHAFETLDCVAVELRTHFMNYRSRRAIERLGAKLDGVLRHNVRTRDGTLRDSCSYSIIAAEWPAVRSHLAWELERPR</sequence>
<dbReference type="KEGG" id="lck:HN018_06310"/>
<dbReference type="AlphaFoldDB" id="A0A6M8HN18"/>
<name>A0A6M8HN18_9PROT</name>
<proteinExistence type="predicted"/>
<evidence type="ECO:0000313" key="3">
    <source>
        <dbReference type="Proteomes" id="UP000500767"/>
    </source>
</evidence>
<dbReference type="PANTHER" id="PTHR43610:SF1">
    <property type="entry name" value="N-ACETYLTRANSFERASE DOMAIN-CONTAINING PROTEIN"/>
    <property type="match status" value="1"/>
</dbReference>
<keyword evidence="2" id="KW-0808">Transferase</keyword>
<dbReference type="Proteomes" id="UP000500767">
    <property type="component" value="Chromosome"/>
</dbReference>
<dbReference type="PANTHER" id="PTHR43610">
    <property type="entry name" value="BLL6696 PROTEIN"/>
    <property type="match status" value="1"/>
</dbReference>
<reference evidence="2 3" key="1">
    <citation type="journal article" date="2014" name="World J. Microbiol. Biotechnol.">
        <title>Biodiversity and physiological characteristics of Antarctic and Arctic lichens-associated bacteria.</title>
        <authorList>
            <person name="Lee Y.M."/>
            <person name="Kim E.H."/>
            <person name="Lee H.K."/>
            <person name="Hong S.G."/>
        </authorList>
    </citation>
    <scope>NUCLEOTIDE SEQUENCE [LARGE SCALE GENOMIC DNA]</scope>
    <source>
        <strain evidence="2 3">PAMC 26569</strain>
    </source>
</reference>
<dbReference type="InterPro" id="IPR016181">
    <property type="entry name" value="Acyl_CoA_acyltransferase"/>
</dbReference>
<dbReference type="Gene3D" id="3.40.630.30">
    <property type="match status" value="1"/>
</dbReference>
<dbReference type="Pfam" id="PF13302">
    <property type="entry name" value="Acetyltransf_3"/>
    <property type="match status" value="1"/>
</dbReference>
<dbReference type="GO" id="GO:0016747">
    <property type="term" value="F:acyltransferase activity, transferring groups other than amino-acyl groups"/>
    <property type="evidence" value="ECO:0007669"/>
    <property type="project" value="InterPro"/>
</dbReference>
<evidence type="ECO:0000259" key="1">
    <source>
        <dbReference type="PROSITE" id="PS51186"/>
    </source>
</evidence>
<dbReference type="SUPFAM" id="SSF55729">
    <property type="entry name" value="Acyl-CoA N-acyltransferases (Nat)"/>
    <property type="match status" value="1"/>
</dbReference>
<organism evidence="2 3">
    <name type="scientific">Lichenicola cladoniae</name>
    <dbReference type="NCBI Taxonomy" id="1484109"/>
    <lineage>
        <taxon>Bacteria</taxon>
        <taxon>Pseudomonadati</taxon>
        <taxon>Pseudomonadota</taxon>
        <taxon>Alphaproteobacteria</taxon>
        <taxon>Acetobacterales</taxon>
        <taxon>Acetobacteraceae</taxon>
        <taxon>Lichenicola</taxon>
    </lineage>
</organism>
<accession>A0A6M8HN18</accession>
<protein>
    <submittedName>
        <fullName evidence="2">GNAT family N-acetyltransferase</fullName>
    </submittedName>
</protein>